<dbReference type="Pfam" id="PF19821">
    <property type="entry name" value="Phage_capsid_2"/>
    <property type="match status" value="1"/>
</dbReference>
<dbReference type="InterPro" id="IPR045565">
    <property type="entry name" value="Phage_capsid_2"/>
</dbReference>
<dbReference type="EMBL" id="JACJQH010000078">
    <property type="protein sequence ID" value="MBD2200154.1"/>
    <property type="molecule type" value="Genomic_DNA"/>
</dbReference>
<dbReference type="Proteomes" id="UP000658514">
    <property type="component" value="Unassembled WGS sequence"/>
</dbReference>
<reference evidence="1 2" key="1">
    <citation type="journal article" date="2020" name="ISME J.">
        <title>Comparative genomics reveals insights into cyanobacterial evolution and habitat adaptation.</title>
        <authorList>
            <person name="Chen M.Y."/>
            <person name="Teng W.K."/>
            <person name="Zhao L."/>
            <person name="Hu C.X."/>
            <person name="Zhou Y.K."/>
            <person name="Han B.P."/>
            <person name="Song L.R."/>
            <person name="Shu W.S."/>
        </authorList>
    </citation>
    <scope>NUCLEOTIDE SEQUENCE [LARGE SCALE GENOMIC DNA]</scope>
    <source>
        <strain evidence="1 2">FACHB-288</strain>
    </source>
</reference>
<comment type="caution">
    <text evidence="1">The sequence shown here is derived from an EMBL/GenBank/DDBJ whole genome shotgun (WGS) entry which is preliminary data.</text>
</comment>
<organism evidence="1 2">
    <name type="scientific">Calothrix parietina FACHB-288</name>
    <dbReference type="NCBI Taxonomy" id="2692896"/>
    <lineage>
        <taxon>Bacteria</taxon>
        <taxon>Bacillati</taxon>
        <taxon>Cyanobacteriota</taxon>
        <taxon>Cyanophyceae</taxon>
        <taxon>Nostocales</taxon>
        <taxon>Calotrichaceae</taxon>
        <taxon>Calothrix</taxon>
    </lineage>
</organism>
<name>A0ABR8AK49_9CYAN</name>
<sequence length="357" mass="38714">MPFSNTNNSTYNLQGQLRGSAVTKTRADAFIPEVWTGEVKRALDQKLVASKYVKMLPVSGKKGDRFHIPNIGRAAVYDKLPETPVTLQSRQESDWFIDIDKYKESSFTIEDIVGVQAAYELRSEYTREAGYALARGLDADVLALRAALQGYNSQSQVIYNTADGTLSGNSAPLNYQALLTAKVILDRADVPEEDRVLLVSPTQYNQLLAVDKFISMDYSKGMPVVSGVVGTIFGVPVIMTSQIGQNGTTTYSNGDGNIVPSPGVTGSPFLPTQDTWSTLPTAFTGSNTGAAAQVHTAILCQRDWAVLAKQMEPKVESGREIQLQSDVLVNTQLYGAKLYRPGNAVILHTNAVLPAIS</sequence>
<proteinExistence type="predicted"/>
<evidence type="ECO:0008006" key="3">
    <source>
        <dbReference type="Google" id="ProtNLM"/>
    </source>
</evidence>
<dbReference type="RefSeq" id="WP_190550697.1">
    <property type="nucleotide sequence ID" value="NZ_CAWPNO010000115.1"/>
</dbReference>
<evidence type="ECO:0000313" key="1">
    <source>
        <dbReference type="EMBL" id="MBD2200154.1"/>
    </source>
</evidence>
<evidence type="ECO:0000313" key="2">
    <source>
        <dbReference type="Proteomes" id="UP000658514"/>
    </source>
</evidence>
<keyword evidence="2" id="KW-1185">Reference proteome</keyword>
<gene>
    <name evidence="1" type="ORF">H6G24_32605</name>
</gene>
<dbReference type="SUPFAM" id="SSF56563">
    <property type="entry name" value="Major capsid protein gp5"/>
    <property type="match status" value="1"/>
</dbReference>
<accession>A0ABR8AK49</accession>
<protein>
    <recommendedName>
        <fullName evidence="3">Major capsid protein</fullName>
    </recommendedName>
</protein>